<keyword evidence="2" id="KW-0548">Nucleotidyltransferase</keyword>
<evidence type="ECO:0000256" key="4">
    <source>
        <dbReference type="ARBA" id="ARBA00022759"/>
    </source>
</evidence>
<dbReference type="InterPro" id="IPR043502">
    <property type="entry name" value="DNA/RNA_pol_sf"/>
</dbReference>
<dbReference type="InterPro" id="IPR050951">
    <property type="entry name" value="Retrovirus_Pol_polyprotein"/>
</dbReference>
<keyword evidence="3" id="KW-0540">Nuclease</keyword>
<dbReference type="GO" id="GO:0003964">
    <property type="term" value="F:RNA-directed DNA polymerase activity"/>
    <property type="evidence" value="ECO:0007669"/>
    <property type="project" value="UniProtKB-KW"/>
</dbReference>
<feature type="domain" description="Reverse transcriptase RNase H-like" evidence="7">
    <location>
        <begin position="50"/>
        <end position="148"/>
    </location>
</feature>
<reference evidence="8 9" key="1">
    <citation type="journal article" date="2016" name="Nat. Commun.">
        <title>Extremotolerant tardigrade genome and improved radiotolerance of human cultured cells by tardigrade-unique protein.</title>
        <authorList>
            <person name="Hashimoto T."/>
            <person name="Horikawa D.D."/>
            <person name="Saito Y."/>
            <person name="Kuwahara H."/>
            <person name="Kozuka-Hata H."/>
            <person name="Shin-I T."/>
            <person name="Minakuchi Y."/>
            <person name="Ohishi K."/>
            <person name="Motoyama A."/>
            <person name="Aizu T."/>
            <person name="Enomoto A."/>
            <person name="Kondo K."/>
            <person name="Tanaka S."/>
            <person name="Hara Y."/>
            <person name="Koshikawa S."/>
            <person name="Sagara H."/>
            <person name="Miura T."/>
            <person name="Yokobori S."/>
            <person name="Miyagawa K."/>
            <person name="Suzuki Y."/>
            <person name="Kubo T."/>
            <person name="Oyama M."/>
            <person name="Kohara Y."/>
            <person name="Fujiyama A."/>
            <person name="Arakawa K."/>
            <person name="Katayama T."/>
            <person name="Toyoda A."/>
            <person name="Kunieda T."/>
        </authorList>
    </citation>
    <scope>NUCLEOTIDE SEQUENCE [LARGE SCALE GENOMIC DNA]</scope>
    <source>
        <strain evidence="8 9">YOKOZUNA-1</strain>
    </source>
</reference>
<accession>A0A1D1UTX1</accession>
<dbReference type="EMBL" id="BDGG01000001">
    <property type="protein sequence ID" value="GAU89823.1"/>
    <property type="molecule type" value="Genomic_DNA"/>
</dbReference>
<dbReference type="STRING" id="947166.A0A1D1UTX1"/>
<gene>
    <name evidence="8" type="primary">RvY_02327-1</name>
    <name evidence="8" type="synonym">RvY_02327.1</name>
    <name evidence="8" type="ORF">RvY_02327</name>
</gene>
<dbReference type="OrthoDB" id="6765981at2759"/>
<evidence type="ECO:0000256" key="5">
    <source>
        <dbReference type="ARBA" id="ARBA00022801"/>
    </source>
</evidence>
<evidence type="ECO:0000256" key="6">
    <source>
        <dbReference type="ARBA" id="ARBA00022918"/>
    </source>
</evidence>
<sequence>MVNCLKEYDSRPKRGETYKSKKEASKEFQRLINGLSSLGCILTRFVPGCPTRIRTDASGICVGAVLQQFQNGHWRPLAYASKTLNDTQRRLYTPSEKELWAVIYGLKKFRQYLDSDFEVLTDHSALQWLRNLKDPVSRLGRWAVYLEQWNFNVVHKPATQMEDFDCSGRKPVEPPIPEDAASCDSLCCALKSCEEPSRKIPISEISEDMGWMDWLKGKQSEDSFHRRIIELLETNNPVYQGKEQQLVRSFRLVQGILYKMICGEAR</sequence>
<comment type="caution">
    <text evidence="8">The sequence shown here is derived from an EMBL/GenBank/DDBJ whole genome shotgun (WGS) entry which is preliminary data.</text>
</comment>
<dbReference type="AlphaFoldDB" id="A0A1D1UTX1"/>
<evidence type="ECO:0000256" key="1">
    <source>
        <dbReference type="ARBA" id="ARBA00022679"/>
    </source>
</evidence>
<name>A0A1D1UTX1_RAMVA</name>
<evidence type="ECO:0000256" key="3">
    <source>
        <dbReference type="ARBA" id="ARBA00022722"/>
    </source>
</evidence>
<dbReference type="FunFam" id="3.10.20.370:FF:000001">
    <property type="entry name" value="Retrovirus-related Pol polyprotein from transposon 17.6-like protein"/>
    <property type="match status" value="1"/>
</dbReference>
<dbReference type="GO" id="GO:0004519">
    <property type="term" value="F:endonuclease activity"/>
    <property type="evidence" value="ECO:0007669"/>
    <property type="project" value="UniProtKB-KW"/>
</dbReference>
<dbReference type="Proteomes" id="UP000186922">
    <property type="component" value="Unassembled WGS sequence"/>
</dbReference>
<organism evidence="8 9">
    <name type="scientific">Ramazzottius varieornatus</name>
    <name type="common">Water bear</name>
    <name type="synonym">Tardigrade</name>
    <dbReference type="NCBI Taxonomy" id="947166"/>
    <lineage>
        <taxon>Eukaryota</taxon>
        <taxon>Metazoa</taxon>
        <taxon>Ecdysozoa</taxon>
        <taxon>Tardigrada</taxon>
        <taxon>Eutardigrada</taxon>
        <taxon>Parachela</taxon>
        <taxon>Hypsibioidea</taxon>
        <taxon>Ramazzottiidae</taxon>
        <taxon>Ramazzottius</taxon>
    </lineage>
</organism>
<evidence type="ECO:0000259" key="7">
    <source>
        <dbReference type="Pfam" id="PF17917"/>
    </source>
</evidence>
<proteinExistence type="predicted"/>
<dbReference type="GO" id="GO:0016787">
    <property type="term" value="F:hydrolase activity"/>
    <property type="evidence" value="ECO:0007669"/>
    <property type="project" value="UniProtKB-KW"/>
</dbReference>
<keyword evidence="5" id="KW-0378">Hydrolase</keyword>
<keyword evidence="1" id="KW-0808">Transferase</keyword>
<dbReference type="InterPro" id="IPR041373">
    <property type="entry name" value="RT_RNaseH"/>
</dbReference>
<keyword evidence="4" id="KW-0255">Endonuclease</keyword>
<dbReference type="PANTHER" id="PTHR37984">
    <property type="entry name" value="PROTEIN CBG26694"/>
    <property type="match status" value="1"/>
</dbReference>
<dbReference type="Pfam" id="PF17917">
    <property type="entry name" value="RT_RNaseH"/>
    <property type="match status" value="1"/>
</dbReference>
<dbReference type="SUPFAM" id="SSF56672">
    <property type="entry name" value="DNA/RNA polymerases"/>
    <property type="match status" value="1"/>
</dbReference>
<dbReference type="Gene3D" id="3.10.20.370">
    <property type="match status" value="1"/>
</dbReference>
<evidence type="ECO:0000313" key="9">
    <source>
        <dbReference type="Proteomes" id="UP000186922"/>
    </source>
</evidence>
<keyword evidence="9" id="KW-1185">Reference proteome</keyword>
<dbReference type="CDD" id="cd09274">
    <property type="entry name" value="RNase_HI_RT_Ty3"/>
    <property type="match status" value="1"/>
</dbReference>
<dbReference type="PANTHER" id="PTHR37984:SF5">
    <property type="entry name" value="PROTEIN NYNRIN-LIKE"/>
    <property type="match status" value="1"/>
</dbReference>
<protein>
    <recommendedName>
        <fullName evidence="7">Reverse transcriptase RNase H-like domain-containing protein</fullName>
    </recommendedName>
</protein>
<keyword evidence="6" id="KW-0695">RNA-directed DNA polymerase</keyword>
<evidence type="ECO:0000313" key="8">
    <source>
        <dbReference type="EMBL" id="GAU89823.1"/>
    </source>
</evidence>
<evidence type="ECO:0000256" key="2">
    <source>
        <dbReference type="ARBA" id="ARBA00022695"/>
    </source>
</evidence>